<dbReference type="Gene3D" id="3.30.200.20">
    <property type="entry name" value="Phosphorylase Kinase, domain 1"/>
    <property type="match status" value="1"/>
</dbReference>
<dbReference type="OrthoDB" id="179763at2"/>
<dbReference type="GO" id="GO:0006646">
    <property type="term" value="P:phosphatidylethanolamine biosynthetic process"/>
    <property type="evidence" value="ECO:0007669"/>
    <property type="project" value="TreeGrafter"/>
</dbReference>
<dbReference type="GO" id="GO:0004305">
    <property type="term" value="F:ethanolamine kinase activity"/>
    <property type="evidence" value="ECO:0007669"/>
    <property type="project" value="TreeGrafter"/>
</dbReference>
<feature type="domain" description="Aminoglycoside phosphotransferase" evidence="1">
    <location>
        <begin position="26"/>
        <end position="238"/>
    </location>
</feature>
<dbReference type="Pfam" id="PF01636">
    <property type="entry name" value="APH"/>
    <property type="match status" value="1"/>
</dbReference>
<dbReference type="Proteomes" id="UP000277498">
    <property type="component" value="Unassembled WGS sequence"/>
</dbReference>
<sequence length="304" mass="33791">MTNPDSVIARAVRAARPLFGEGASYAPVSGGISNSNWRVQSADGSRAWFVKIPGNGTEMFIDREAAMDASRKAASAGLGPRVYDDLAGQGIEINDFIPDRRPSTHADFADPAKRAAAIAAYRRMHALPALGLTKTVFDMIDEHNRQVADLGAPVSRDAAWVALNTRLAREALEASGLDLVPSFNDPMPGNFMVGEDGSIMLIDYEYASMNDRCYDLGIWFGEMFFTPETEAELIEEYFGRVTPQLIARVTVHKALADVKWAAWSMVQLRVSELDFDFYKYGVWKLMRFRQITSDPSWVTHLRNV</sequence>
<protein>
    <submittedName>
        <fullName evidence="2">Choline/ethanolamine kinase</fullName>
    </submittedName>
</protein>
<name>A0A3P5W9Q0_9RHOB</name>
<keyword evidence="3" id="KW-1185">Reference proteome</keyword>
<dbReference type="RefSeq" id="WP_124084790.1">
    <property type="nucleotide sequence ID" value="NZ_UXAW01000033.1"/>
</dbReference>
<dbReference type="Gene3D" id="3.90.1200.10">
    <property type="match status" value="1"/>
</dbReference>
<dbReference type="AlphaFoldDB" id="A0A3P5W9Q0"/>
<proteinExistence type="predicted"/>
<reference evidence="2 3" key="1">
    <citation type="submission" date="2018-11" db="EMBL/GenBank/DDBJ databases">
        <authorList>
            <person name="Criscuolo A."/>
        </authorList>
    </citation>
    <scope>NUCLEOTIDE SEQUENCE [LARGE SCALE GENOMIC DNA]</scope>
    <source>
        <strain evidence="2">ACIP111625</strain>
    </source>
</reference>
<dbReference type="GO" id="GO:0005737">
    <property type="term" value="C:cytoplasm"/>
    <property type="evidence" value="ECO:0007669"/>
    <property type="project" value="TreeGrafter"/>
</dbReference>
<gene>
    <name evidence="2" type="ORF">XINFAN_00351</name>
</gene>
<dbReference type="CDD" id="cd05151">
    <property type="entry name" value="ChoK-like"/>
    <property type="match status" value="1"/>
</dbReference>
<dbReference type="PANTHER" id="PTHR22603">
    <property type="entry name" value="CHOLINE/ETHANOALAMINE KINASE"/>
    <property type="match status" value="1"/>
</dbReference>
<organism evidence="2 3">
    <name type="scientific">Pseudogemmobacter humi</name>
    <dbReference type="NCBI Taxonomy" id="2483812"/>
    <lineage>
        <taxon>Bacteria</taxon>
        <taxon>Pseudomonadati</taxon>
        <taxon>Pseudomonadota</taxon>
        <taxon>Alphaproteobacteria</taxon>
        <taxon>Rhodobacterales</taxon>
        <taxon>Paracoccaceae</taxon>
        <taxon>Pseudogemmobacter</taxon>
    </lineage>
</organism>
<evidence type="ECO:0000313" key="3">
    <source>
        <dbReference type="Proteomes" id="UP000277498"/>
    </source>
</evidence>
<dbReference type="EMBL" id="UXAW01000033">
    <property type="protein sequence ID" value="VDC20163.1"/>
    <property type="molecule type" value="Genomic_DNA"/>
</dbReference>
<keyword evidence="2" id="KW-0808">Transferase</keyword>
<evidence type="ECO:0000259" key="1">
    <source>
        <dbReference type="Pfam" id="PF01636"/>
    </source>
</evidence>
<evidence type="ECO:0000313" key="2">
    <source>
        <dbReference type="EMBL" id="VDC20163.1"/>
    </source>
</evidence>
<dbReference type="SUPFAM" id="SSF56112">
    <property type="entry name" value="Protein kinase-like (PK-like)"/>
    <property type="match status" value="1"/>
</dbReference>
<dbReference type="PANTHER" id="PTHR22603:SF66">
    <property type="entry name" value="ETHANOLAMINE KINASE"/>
    <property type="match status" value="1"/>
</dbReference>
<accession>A0A3P5W9Q0</accession>
<dbReference type="InterPro" id="IPR002575">
    <property type="entry name" value="Aminoglycoside_PTrfase"/>
</dbReference>
<keyword evidence="2" id="KW-0418">Kinase</keyword>
<dbReference type="InterPro" id="IPR011009">
    <property type="entry name" value="Kinase-like_dom_sf"/>
</dbReference>